<dbReference type="Gene3D" id="1.10.238.20">
    <property type="entry name" value="Pheromone/general odorant binding protein domain"/>
    <property type="match status" value="1"/>
</dbReference>
<sequence length="135" mass="15193">MRSWLIICATICVVYSGSVLPPVFQSWYNLTHPIVEICINETGVDADLVRSLFNKTSIPSEEHLRCLFKCIDDKLGFIRPDGSFNKEVMIAKIARLTPEIAIECLDKYESEPDGCVKSHEGTLCAMKKITLLELN</sequence>
<feature type="chain" id="PRO_5042885033" evidence="1">
    <location>
        <begin position="17"/>
        <end position="135"/>
    </location>
</feature>
<dbReference type="InterPro" id="IPR006170">
    <property type="entry name" value="PBP/GOBP"/>
</dbReference>
<dbReference type="Pfam" id="PF01395">
    <property type="entry name" value="PBP_GOBP"/>
    <property type="match status" value="1"/>
</dbReference>
<evidence type="ECO:0000313" key="3">
    <source>
        <dbReference type="Proteomes" id="UP001353858"/>
    </source>
</evidence>
<accession>A0AAN7P315</accession>
<dbReference type="GO" id="GO:0005549">
    <property type="term" value="F:odorant binding"/>
    <property type="evidence" value="ECO:0007669"/>
    <property type="project" value="InterPro"/>
</dbReference>
<keyword evidence="1" id="KW-0732">Signal</keyword>
<name>A0AAN7P315_9COLE</name>
<keyword evidence="3" id="KW-1185">Reference proteome</keyword>
<dbReference type="Proteomes" id="UP001353858">
    <property type="component" value="Unassembled WGS sequence"/>
</dbReference>
<protein>
    <submittedName>
        <fullName evidence="2">Uncharacterized protein</fullName>
    </submittedName>
</protein>
<dbReference type="AlphaFoldDB" id="A0AAN7P315"/>
<proteinExistence type="predicted"/>
<organism evidence="2 3">
    <name type="scientific">Aquatica leii</name>
    <dbReference type="NCBI Taxonomy" id="1421715"/>
    <lineage>
        <taxon>Eukaryota</taxon>
        <taxon>Metazoa</taxon>
        <taxon>Ecdysozoa</taxon>
        <taxon>Arthropoda</taxon>
        <taxon>Hexapoda</taxon>
        <taxon>Insecta</taxon>
        <taxon>Pterygota</taxon>
        <taxon>Neoptera</taxon>
        <taxon>Endopterygota</taxon>
        <taxon>Coleoptera</taxon>
        <taxon>Polyphaga</taxon>
        <taxon>Elateriformia</taxon>
        <taxon>Elateroidea</taxon>
        <taxon>Lampyridae</taxon>
        <taxon>Luciolinae</taxon>
        <taxon>Aquatica</taxon>
    </lineage>
</organism>
<dbReference type="CDD" id="cd23992">
    <property type="entry name" value="PBP_GOBP"/>
    <property type="match status" value="1"/>
</dbReference>
<comment type="caution">
    <text evidence="2">The sequence shown here is derived from an EMBL/GenBank/DDBJ whole genome shotgun (WGS) entry which is preliminary data.</text>
</comment>
<dbReference type="EMBL" id="JARPUR010000003">
    <property type="protein sequence ID" value="KAK4879400.1"/>
    <property type="molecule type" value="Genomic_DNA"/>
</dbReference>
<dbReference type="InterPro" id="IPR036728">
    <property type="entry name" value="PBP_GOBP_sf"/>
</dbReference>
<feature type="signal peptide" evidence="1">
    <location>
        <begin position="1"/>
        <end position="16"/>
    </location>
</feature>
<evidence type="ECO:0000313" key="2">
    <source>
        <dbReference type="EMBL" id="KAK4879400.1"/>
    </source>
</evidence>
<reference evidence="3" key="1">
    <citation type="submission" date="2023-01" db="EMBL/GenBank/DDBJ databases">
        <title>Key to firefly adult light organ development and bioluminescence: homeobox transcription factors regulate luciferase expression and transportation to peroxisome.</title>
        <authorList>
            <person name="Fu X."/>
        </authorList>
    </citation>
    <scope>NUCLEOTIDE SEQUENCE [LARGE SCALE GENOMIC DNA]</scope>
</reference>
<dbReference type="SMART" id="SM00708">
    <property type="entry name" value="PhBP"/>
    <property type="match status" value="1"/>
</dbReference>
<evidence type="ECO:0000256" key="1">
    <source>
        <dbReference type="SAM" id="SignalP"/>
    </source>
</evidence>
<gene>
    <name evidence="2" type="ORF">RN001_007546</name>
</gene>
<dbReference type="SUPFAM" id="SSF47565">
    <property type="entry name" value="Insect pheromone/odorant-binding proteins"/>
    <property type="match status" value="1"/>
</dbReference>